<dbReference type="PANTHER" id="PTHR15002">
    <property type="entry name" value="RIBOSOMAL BIOGENESIS PROTEIN LAS1L"/>
    <property type="match status" value="1"/>
</dbReference>
<gene>
    <name evidence="1" type="ORF">CC80DRAFT_515319</name>
</gene>
<keyword evidence="2" id="KW-1185">Reference proteome</keyword>
<dbReference type="GO" id="GO:0000470">
    <property type="term" value="P:maturation of LSU-rRNA"/>
    <property type="evidence" value="ECO:0007669"/>
    <property type="project" value="TreeGrafter"/>
</dbReference>
<proteinExistence type="predicted"/>
<dbReference type="OrthoDB" id="10263222at2759"/>
<dbReference type="Proteomes" id="UP000800035">
    <property type="component" value="Unassembled WGS sequence"/>
</dbReference>
<organism evidence="1 2">
    <name type="scientific">Byssothecium circinans</name>
    <dbReference type="NCBI Taxonomy" id="147558"/>
    <lineage>
        <taxon>Eukaryota</taxon>
        <taxon>Fungi</taxon>
        <taxon>Dikarya</taxon>
        <taxon>Ascomycota</taxon>
        <taxon>Pezizomycotina</taxon>
        <taxon>Dothideomycetes</taxon>
        <taxon>Pleosporomycetidae</taxon>
        <taxon>Pleosporales</taxon>
        <taxon>Massarineae</taxon>
        <taxon>Massarinaceae</taxon>
        <taxon>Byssothecium</taxon>
    </lineage>
</organism>
<accession>A0A6A5U1H6</accession>
<dbReference type="PANTHER" id="PTHR15002:SF0">
    <property type="entry name" value="RIBOSOMAL BIOGENESIS PROTEIN LAS1L"/>
    <property type="match status" value="1"/>
</dbReference>
<dbReference type="InterPro" id="IPR007174">
    <property type="entry name" value="Las1"/>
</dbReference>
<reference evidence="1" key="1">
    <citation type="journal article" date="2020" name="Stud. Mycol.">
        <title>101 Dothideomycetes genomes: a test case for predicting lifestyles and emergence of pathogens.</title>
        <authorList>
            <person name="Haridas S."/>
            <person name="Albert R."/>
            <person name="Binder M."/>
            <person name="Bloem J."/>
            <person name="Labutti K."/>
            <person name="Salamov A."/>
            <person name="Andreopoulos B."/>
            <person name="Baker S."/>
            <person name="Barry K."/>
            <person name="Bills G."/>
            <person name="Bluhm B."/>
            <person name="Cannon C."/>
            <person name="Castanera R."/>
            <person name="Culley D."/>
            <person name="Daum C."/>
            <person name="Ezra D."/>
            <person name="Gonzalez J."/>
            <person name="Henrissat B."/>
            <person name="Kuo A."/>
            <person name="Liang C."/>
            <person name="Lipzen A."/>
            <person name="Lutzoni F."/>
            <person name="Magnuson J."/>
            <person name="Mondo S."/>
            <person name="Nolan M."/>
            <person name="Ohm R."/>
            <person name="Pangilinan J."/>
            <person name="Park H.-J."/>
            <person name="Ramirez L."/>
            <person name="Alfaro M."/>
            <person name="Sun H."/>
            <person name="Tritt A."/>
            <person name="Yoshinaga Y."/>
            <person name="Zwiers L.-H."/>
            <person name="Turgeon B."/>
            <person name="Goodwin S."/>
            <person name="Spatafora J."/>
            <person name="Crous P."/>
            <person name="Grigoriev I."/>
        </authorList>
    </citation>
    <scope>NUCLEOTIDE SEQUENCE</scope>
    <source>
        <strain evidence="1">CBS 675.92</strain>
    </source>
</reference>
<name>A0A6A5U1H6_9PLEO</name>
<sequence length="451" mass="51403">MDVQTRFVVTAWRDREELLRVRREIFGEDLAARERAVNKIFAWRVRKHELPLLLESTADIVDAVIQDELGLLPHHALRLVYATTISRFITGLADTQTDLSRLRPSFFPPQTTLQFPLALRETRHCIVHRHLPSLAELKRAAKESLDWLWEWYWSHLDAAFANAGEDGGLGKERLSEREVKERLQGALKAYVRARKNEVKSKAKESKAAGSAMASYDMLDVQVRMKHKILLELLVDEQAILPADKRFGTSMSGAFLIWTPFLTSLCKGVSGLLQLLLERMVYNMSVPTMKGMVDVEQDPARQGMHDWVVHMLSSPEWEEARGQRIVGSMRRGQEWLVEYTLSQAFLTPMFWTLKLAESLLKDEKLTGRESWIKILEAAKSEGAIDIDEEEQNVADLEPPEEMGIELTQAALPITSSKMEVTTVKLRGPQKKVGLWKPQPIGMVPVGWDDDKK</sequence>
<dbReference type="GO" id="GO:0000460">
    <property type="term" value="P:maturation of 5.8S rRNA"/>
    <property type="evidence" value="ECO:0007669"/>
    <property type="project" value="TreeGrafter"/>
</dbReference>
<dbReference type="GO" id="GO:0090730">
    <property type="term" value="C:Las1 complex"/>
    <property type="evidence" value="ECO:0007669"/>
    <property type="project" value="InterPro"/>
</dbReference>
<dbReference type="Pfam" id="PF04031">
    <property type="entry name" value="Las1"/>
    <property type="match status" value="1"/>
</dbReference>
<dbReference type="EMBL" id="ML976988">
    <property type="protein sequence ID" value="KAF1957799.1"/>
    <property type="molecule type" value="Genomic_DNA"/>
</dbReference>
<dbReference type="GO" id="GO:0030687">
    <property type="term" value="C:preribosome, large subunit precursor"/>
    <property type="evidence" value="ECO:0007669"/>
    <property type="project" value="TreeGrafter"/>
</dbReference>
<dbReference type="AlphaFoldDB" id="A0A6A5U1H6"/>
<evidence type="ECO:0000313" key="1">
    <source>
        <dbReference type="EMBL" id="KAF1957799.1"/>
    </source>
</evidence>
<evidence type="ECO:0000313" key="2">
    <source>
        <dbReference type="Proteomes" id="UP000800035"/>
    </source>
</evidence>
<protein>
    <submittedName>
        <fullName evidence="1">Las1-domain-containing protein</fullName>
    </submittedName>
</protein>
<dbReference type="GO" id="GO:0004519">
    <property type="term" value="F:endonuclease activity"/>
    <property type="evidence" value="ECO:0007669"/>
    <property type="project" value="InterPro"/>
</dbReference>